<dbReference type="Proteomes" id="UP000552038">
    <property type="component" value="Unassembled WGS sequence"/>
</dbReference>
<comment type="caution">
    <text evidence="2">The sequence shown here is derived from an EMBL/GenBank/DDBJ whole genome shotgun (WGS) entry which is preliminary data.</text>
</comment>
<evidence type="ECO:0000256" key="1">
    <source>
        <dbReference type="SAM" id="MobiDB-lite"/>
    </source>
</evidence>
<sequence length="339" mass="38306">MGYIESEGTLLGANMKKGGKMVLQIEVTQDLDSREDYYHLRKMIEKNIRFSLESQVVQYNVAVDARTEKPIKNYRVDEKGVVSEVKPEGEQVEMELEGVPKEEVSVKHEAKESDKTIIDDFIVSGLAPTYEDLPYDFTVYVQRIRSGETYMKIANELDVSSGRVAEIIEDYRTRVAPLAIKWDEWRKGNVQSEPEPAANKEGNGEEVTNPDPKETGESGEETTPSTDTVEFEPEREETAGEDVEQLQNEQEGQGEKGTTSESVSSDISKEELEKYILEKRPAYDDLPIDFPALLEKRLQQDKTWLEIAKETGMTSGQLSSRWSAYKKRVAEQMKDGGAA</sequence>
<dbReference type="EMBL" id="JABFOR010000038">
    <property type="protein sequence ID" value="NOJ73170.1"/>
    <property type="molecule type" value="Genomic_DNA"/>
</dbReference>
<name>A0AAP7A036_PAEAL</name>
<dbReference type="RefSeq" id="WP_171418794.1">
    <property type="nucleotide sequence ID" value="NZ_JABFOR010000038.1"/>
</dbReference>
<evidence type="ECO:0000313" key="2">
    <source>
        <dbReference type="EMBL" id="NOJ73170.1"/>
    </source>
</evidence>
<evidence type="ECO:0000313" key="3">
    <source>
        <dbReference type="Proteomes" id="UP000552038"/>
    </source>
</evidence>
<feature type="region of interest" description="Disordered" evidence="1">
    <location>
        <begin position="187"/>
        <end position="268"/>
    </location>
</feature>
<gene>
    <name evidence="2" type="ORF">HMI46_21795</name>
</gene>
<protein>
    <submittedName>
        <fullName evidence="2">Uncharacterized protein</fullName>
    </submittedName>
</protein>
<organism evidence="2 3">
    <name type="scientific">Paenibacillus alvei</name>
    <name type="common">Bacillus alvei</name>
    <dbReference type="NCBI Taxonomy" id="44250"/>
    <lineage>
        <taxon>Bacteria</taxon>
        <taxon>Bacillati</taxon>
        <taxon>Bacillota</taxon>
        <taxon>Bacilli</taxon>
        <taxon>Bacillales</taxon>
        <taxon>Paenibacillaceae</taxon>
        <taxon>Paenibacillus</taxon>
    </lineage>
</organism>
<feature type="compositionally biased region" description="Acidic residues" evidence="1">
    <location>
        <begin position="229"/>
        <end position="244"/>
    </location>
</feature>
<proteinExistence type="predicted"/>
<accession>A0AAP7A036</accession>
<dbReference type="AlphaFoldDB" id="A0AAP7A036"/>
<reference evidence="2 3" key="1">
    <citation type="submission" date="2020-05" db="EMBL/GenBank/DDBJ databases">
        <title>Whole genome sequencing and identification of novel metabolites from Paenibacillus alvei strain JR949.</title>
        <authorList>
            <person name="Rajendhran J."/>
            <person name="Sree Pranav P."/>
            <person name="Mahalakshmi B."/>
            <person name="Karthikeyan R."/>
        </authorList>
    </citation>
    <scope>NUCLEOTIDE SEQUENCE [LARGE SCALE GENOMIC DNA]</scope>
    <source>
        <strain evidence="2 3">JR949</strain>
    </source>
</reference>